<comment type="caution">
    <text evidence="8">The sequence shown here is derived from an EMBL/GenBank/DDBJ whole genome shotgun (WGS) entry which is preliminary data.</text>
</comment>
<dbReference type="GO" id="GO:0008381">
    <property type="term" value="F:mechanosensitive monoatomic ion channel activity"/>
    <property type="evidence" value="ECO:0007669"/>
    <property type="project" value="TreeGrafter"/>
</dbReference>
<organism evidence="8 9">
    <name type="scientific">Patella caerulea</name>
    <name type="common">Rayed Mediterranean limpet</name>
    <dbReference type="NCBI Taxonomy" id="87958"/>
    <lineage>
        <taxon>Eukaryota</taxon>
        <taxon>Metazoa</taxon>
        <taxon>Spiralia</taxon>
        <taxon>Lophotrochozoa</taxon>
        <taxon>Mollusca</taxon>
        <taxon>Gastropoda</taxon>
        <taxon>Patellogastropoda</taxon>
        <taxon>Patelloidea</taxon>
        <taxon>Patellidae</taxon>
        <taxon>Patella</taxon>
    </lineage>
</organism>
<feature type="transmembrane region" description="Helical" evidence="6">
    <location>
        <begin position="106"/>
        <end position="126"/>
    </location>
</feature>
<accession>A0AAN8PJD2</accession>
<evidence type="ECO:0000256" key="2">
    <source>
        <dbReference type="ARBA" id="ARBA00006510"/>
    </source>
</evidence>
<evidence type="ECO:0000313" key="9">
    <source>
        <dbReference type="Proteomes" id="UP001347796"/>
    </source>
</evidence>
<evidence type="ECO:0000259" key="7">
    <source>
        <dbReference type="Pfam" id="PF07810"/>
    </source>
</evidence>
<feature type="transmembrane region" description="Helical" evidence="6">
    <location>
        <begin position="57"/>
        <end position="86"/>
    </location>
</feature>
<evidence type="ECO:0000313" key="8">
    <source>
        <dbReference type="EMBL" id="KAK6177419.1"/>
    </source>
</evidence>
<evidence type="ECO:0000256" key="6">
    <source>
        <dbReference type="SAM" id="Phobius"/>
    </source>
</evidence>
<dbReference type="Proteomes" id="UP001347796">
    <property type="component" value="Unassembled WGS sequence"/>
</dbReference>
<feature type="transmembrane region" description="Helical" evidence="6">
    <location>
        <begin position="298"/>
        <end position="319"/>
    </location>
</feature>
<dbReference type="InterPro" id="IPR038900">
    <property type="entry name" value="TMC"/>
</dbReference>
<keyword evidence="5 6" id="KW-0472">Membrane</keyword>
<comment type="similarity">
    <text evidence="2">Belongs to the TMC family.</text>
</comment>
<proteinExistence type="inferred from homology"/>
<evidence type="ECO:0000256" key="1">
    <source>
        <dbReference type="ARBA" id="ARBA00004141"/>
    </source>
</evidence>
<sequence>MEDQGDEFRFAWRALSSWDYTVTDKSGVLVRKAAIRTDFKEMVREEKANETRDRQELIWIYITRVVANLLVIIILGGSGYVIYVVADTTLTPEEVPDFLQDLFSKYQLPVAVSSLKVIVPPMLHFLCKLERWHPRIEIKLNIIRTALFYLASLVVFVTSLYDVSSKCVSGDQNGTFTHRNLSDFCCWENEVGEEIFKVVILDLVVVILVGLVLDVLTAIIVQCHIWNKFGYREFDVTSNVLDLIYSQALIWLGLYFSPFLALIQVIKLVITFYVRYIIARYCNTPPTKVFKASRTGTFYMFILLINLFVALFPMTYSVIVLSPSFDCGPFRLETHVYEVITTRIGNLPVWLQDGLNYVSTSTVIIPLLILLMLAVLYYKTKTSLYQNLITELRNQLKFERRVEKRKVFRKAKVSQDKFVH</sequence>
<name>A0AAN8PJD2_PATCE</name>
<feature type="transmembrane region" description="Helical" evidence="6">
    <location>
        <begin position="198"/>
        <end position="221"/>
    </location>
</feature>
<feature type="transmembrane region" description="Helical" evidence="6">
    <location>
        <begin position="357"/>
        <end position="378"/>
    </location>
</feature>
<feature type="transmembrane region" description="Helical" evidence="6">
    <location>
        <begin position="233"/>
        <end position="253"/>
    </location>
</feature>
<evidence type="ECO:0000256" key="5">
    <source>
        <dbReference type="ARBA" id="ARBA00023136"/>
    </source>
</evidence>
<dbReference type="AlphaFoldDB" id="A0AAN8PJD2"/>
<evidence type="ECO:0000256" key="3">
    <source>
        <dbReference type="ARBA" id="ARBA00022692"/>
    </source>
</evidence>
<dbReference type="InterPro" id="IPR012496">
    <property type="entry name" value="TMC_dom"/>
</dbReference>
<dbReference type="PANTHER" id="PTHR23302">
    <property type="entry name" value="TRANSMEMBRANE CHANNEL-RELATED"/>
    <property type="match status" value="1"/>
</dbReference>
<dbReference type="EMBL" id="JAZGQO010000010">
    <property type="protein sequence ID" value="KAK6177419.1"/>
    <property type="molecule type" value="Genomic_DNA"/>
</dbReference>
<keyword evidence="4 6" id="KW-1133">Transmembrane helix</keyword>
<feature type="transmembrane region" description="Helical" evidence="6">
    <location>
        <begin position="259"/>
        <end position="278"/>
    </location>
</feature>
<keyword evidence="3 6" id="KW-0812">Transmembrane</keyword>
<dbReference type="GO" id="GO:0005886">
    <property type="term" value="C:plasma membrane"/>
    <property type="evidence" value="ECO:0007669"/>
    <property type="project" value="InterPro"/>
</dbReference>
<keyword evidence="9" id="KW-1185">Reference proteome</keyword>
<feature type="transmembrane region" description="Helical" evidence="6">
    <location>
        <begin position="138"/>
        <end position="161"/>
    </location>
</feature>
<reference evidence="8 9" key="1">
    <citation type="submission" date="2024-01" db="EMBL/GenBank/DDBJ databases">
        <title>The genome of the rayed Mediterranean limpet Patella caerulea (Linnaeus, 1758).</title>
        <authorList>
            <person name="Anh-Thu Weber A."/>
            <person name="Halstead-Nussloch G."/>
        </authorList>
    </citation>
    <scope>NUCLEOTIDE SEQUENCE [LARGE SCALE GENOMIC DNA]</scope>
    <source>
        <strain evidence="8">AATW-2023a</strain>
        <tissue evidence="8">Whole specimen</tissue>
    </source>
</reference>
<comment type="subcellular location">
    <subcellularLocation>
        <location evidence="1">Membrane</location>
        <topology evidence="1">Multi-pass membrane protein</topology>
    </subcellularLocation>
</comment>
<protein>
    <recommendedName>
        <fullName evidence="7">TMC domain-containing protein</fullName>
    </recommendedName>
</protein>
<evidence type="ECO:0000256" key="4">
    <source>
        <dbReference type="ARBA" id="ARBA00022989"/>
    </source>
</evidence>
<gene>
    <name evidence="8" type="ORF">SNE40_015523</name>
</gene>
<dbReference type="Pfam" id="PF07810">
    <property type="entry name" value="TMC"/>
    <property type="match status" value="1"/>
</dbReference>
<feature type="domain" description="TMC" evidence="7">
    <location>
        <begin position="186"/>
        <end position="293"/>
    </location>
</feature>
<dbReference type="PANTHER" id="PTHR23302:SF40">
    <property type="entry name" value="TRANSMEMBRANE CHANNEL-LIKE PROTEIN"/>
    <property type="match status" value="1"/>
</dbReference>